<evidence type="ECO:0000313" key="2">
    <source>
        <dbReference type="EMBL" id="KAK3926740.1"/>
    </source>
</evidence>
<evidence type="ECO:0000256" key="1">
    <source>
        <dbReference type="SAM" id="MobiDB-lite"/>
    </source>
</evidence>
<protein>
    <submittedName>
        <fullName evidence="2">Mediator of RNA polymerase II transcription subunit 26</fullName>
    </submittedName>
</protein>
<feature type="compositionally biased region" description="Low complexity" evidence="1">
    <location>
        <begin position="392"/>
        <end position="405"/>
    </location>
</feature>
<proteinExistence type="predicted"/>
<keyword evidence="3" id="KW-1185">Reference proteome</keyword>
<feature type="compositionally biased region" description="Low complexity" evidence="1">
    <location>
        <begin position="49"/>
        <end position="59"/>
    </location>
</feature>
<reference evidence="2" key="2">
    <citation type="journal article" date="2023" name="BMC Genomics">
        <title>Pest status, molecular evolution, and epigenetic factors derived from the genome assembly of Frankliniella fusca, a thysanopteran phytovirus vector.</title>
        <authorList>
            <person name="Catto M.A."/>
            <person name="Labadie P.E."/>
            <person name="Jacobson A.L."/>
            <person name="Kennedy G.G."/>
            <person name="Srinivasan R."/>
            <person name="Hunt B.G."/>
        </authorList>
    </citation>
    <scope>NUCLEOTIDE SEQUENCE</scope>
    <source>
        <strain evidence="2">PL_HMW_Pooled</strain>
    </source>
</reference>
<sequence length="550" mass="61093">MHSNTSVWGGSTQFRALHRSPGRHDNAARHHELPTYPLPPPPPPPLPLPARTTPASPAAEPLPPPVMQAEASSASSTTYLHRALPGPLPGPLSGPLSGPRPGPDPLDMLTGTPSSFSYFMQVQPHPRATSYRERTRQTSHVVNLLPHGGTREQDPAPQRAPFSGTTFQSFPFGPIQVPSAFTHPNPLAVHHRRPPAPAGAADDYSVDAPPVGFVETASYMGGRLQEGVMERRPPRPSAPRRRRPKAKQQTKPKEITILGDPRRPNLGIVGVPGQDVYEPAPPRIREYDPYTGRFKVLTPDEAHDSREEYRRPGASAETSAEAGDAGHQSADVGEEQREDESYEVYETPDETHSLVPMRAPRGRASGCLQKDFLTGLLSPLINAIRPAIKQCQRQQRLRQPQQQQQYGRLHRPRGRPRKRPAKQSKQQQAQHAQRAREPYFEFRNPVHNYISGEPQGRGLEEVADGDADAEYLSVGEAEREARAPPRLREELSTEDDKSEDDGVFAPYSVYRTVLEPDRKFRPFVRFPFESERSNLKAMVNDLIHEGTAPP</sequence>
<feature type="compositionally biased region" description="Polar residues" evidence="1">
    <location>
        <begin position="70"/>
        <end position="79"/>
    </location>
</feature>
<dbReference type="Proteomes" id="UP001219518">
    <property type="component" value="Unassembled WGS sequence"/>
</dbReference>
<accession>A0AAE1HSM9</accession>
<dbReference type="EMBL" id="JAHWGI010001270">
    <property type="protein sequence ID" value="KAK3926740.1"/>
    <property type="molecule type" value="Genomic_DNA"/>
</dbReference>
<feature type="region of interest" description="Disordered" evidence="1">
    <location>
        <begin position="297"/>
        <end position="357"/>
    </location>
</feature>
<feature type="region of interest" description="Disordered" evidence="1">
    <location>
        <begin position="392"/>
        <end position="441"/>
    </location>
</feature>
<evidence type="ECO:0000313" key="3">
    <source>
        <dbReference type="Proteomes" id="UP001219518"/>
    </source>
</evidence>
<name>A0AAE1HSM9_9NEOP</name>
<feature type="region of interest" description="Disordered" evidence="1">
    <location>
        <begin position="475"/>
        <end position="502"/>
    </location>
</feature>
<feature type="compositionally biased region" description="Acidic residues" evidence="1">
    <location>
        <begin position="332"/>
        <end position="348"/>
    </location>
</feature>
<feature type="compositionally biased region" description="Pro residues" evidence="1">
    <location>
        <begin position="86"/>
        <end position="104"/>
    </location>
</feature>
<dbReference type="AlphaFoldDB" id="A0AAE1HSM9"/>
<feature type="compositionally biased region" description="Basic residues" evidence="1">
    <location>
        <begin position="238"/>
        <end position="250"/>
    </location>
</feature>
<feature type="region of interest" description="Disordered" evidence="1">
    <location>
        <begin position="1"/>
        <end position="104"/>
    </location>
</feature>
<feature type="compositionally biased region" description="Pro residues" evidence="1">
    <location>
        <begin position="36"/>
        <end position="48"/>
    </location>
</feature>
<feature type="compositionally biased region" description="Basic and acidic residues" evidence="1">
    <location>
        <begin position="298"/>
        <end position="311"/>
    </location>
</feature>
<organism evidence="2 3">
    <name type="scientific">Frankliniella fusca</name>
    <dbReference type="NCBI Taxonomy" id="407009"/>
    <lineage>
        <taxon>Eukaryota</taxon>
        <taxon>Metazoa</taxon>
        <taxon>Ecdysozoa</taxon>
        <taxon>Arthropoda</taxon>
        <taxon>Hexapoda</taxon>
        <taxon>Insecta</taxon>
        <taxon>Pterygota</taxon>
        <taxon>Neoptera</taxon>
        <taxon>Paraneoptera</taxon>
        <taxon>Thysanoptera</taxon>
        <taxon>Terebrantia</taxon>
        <taxon>Thripoidea</taxon>
        <taxon>Thripidae</taxon>
        <taxon>Frankliniella</taxon>
    </lineage>
</organism>
<comment type="caution">
    <text evidence="2">The sequence shown here is derived from an EMBL/GenBank/DDBJ whole genome shotgun (WGS) entry which is preliminary data.</text>
</comment>
<feature type="compositionally biased region" description="Basic and acidic residues" evidence="1">
    <location>
        <begin position="476"/>
        <end position="495"/>
    </location>
</feature>
<feature type="compositionally biased region" description="Basic residues" evidence="1">
    <location>
        <begin position="408"/>
        <end position="422"/>
    </location>
</feature>
<feature type="compositionally biased region" description="Low complexity" evidence="1">
    <location>
        <begin position="423"/>
        <end position="432"/>
    </location>
</feature>
<feature type="region of interest" description="Disordered" evidence="1">
    <location>
        <begin position="222"/>
        <end position="284"/>
    </location>
</feature>
<reference evidence="2" key="1">
    <citation type="submission" date="2021-07" db="EMBL/GenBank/DDBJ databases">
        <authorList>
            <person name="Catto M.A."/>
            <person name="Jacobson A."/>
            <person name="Kennedy G."/>
            <person name="Labadie P."/>
            <person name="Hunt B.G."/>
            <person name="Srinivasan R."/>
        </authorList>
    </citation>
    <scope>NUCLEOTIDE SEQUENCE</scope>
    <source>
        <strain evidence="2">PL_HMW_Pooled</strain>
        <tissue evidence="2">Head</tissue>
    </source>
</reference>
<feature type="compositionally biased region" description="Polar residues" evidence="1">
    <location>
        <begin position="1"/>
        <end position="14"/>
    </location>
</feature>
<feature type="compositionally biased region" description="Basic and acidic residues" evidence="1">
    <location>
        <begin position="22"/>
        <end position="33"/>
    </location>
</feature>
<gene>
    <name evidence="2" type="ORF">KUF71_015076</name>
</gene>